<organism evidence="1">
    <name type="scientific">viral metagenome</name>
    <dbReference type="NCBI Taxonomy" id="1070528"/>
    <lineage>
        <taxon>unclassified sequences</taxon>
        <taxon>metagenomes</taxon>
        <taxon>organismal metagenomes</taxon>
    </lineage>
</organism>
<dbReference type="EMBL" id="MN740208">
    <property type="protein sequence ID" value="QHT93470.1"/>
    <property type="molecule type" value="Genomic_DNA"/>
</dbReference>
<dbReference type="InterPro" id="IPR019037">
    <property type="entry name" value="Restrct_endonuc_II_Bsp6I"/>
</dbReference>
<dbReference type="AlphaFoldDB" id="A0A6C0ILG0"/>
<dbReference type="Pfam" id="PF09504">
    <property type="entry name" value="RE_Bsp6I"/>
    <property type="match status" value="1"/>
</dbReference>
<reference evidence="1" key="1">
    <citation type="journal article" date="2020" name="Nature">
        <title>Giant virus diversity and host interactions through global metagenomics.</title>
        <authorList>
            <person name="Schulz F."/>
            <person name="Roux S."/>
            <person name="Paez-Espino D."/>
            <person name="Jungbluth S."/>
            <person name="Walsh D.A."/>
            <person name="Denef V.J."/>
            <person name="McMahon K.D."/>
            <person name="Konstantinidis K.T."/>
            <person name="Eloe-Fadrosh E.A."/>
            <person name="Kyrpides N.C."/>
            <person name="Woyke T."/>
        </authorList>
    </citation>
    <scope>NUCLEOTIDE SEQUENCE</scope>
    <source>
        <strain evidence="1">GVMAG-M-3300024252-29</strain>
    </source>
</reference>
<accession>A0A6C0ILG0</accession>
<evidence type="ECO:0000313" key="1">
    <source>
        <dbReference type="EMBL" id="QHT93470.1"/>
    </source>
</evidence>
<sequence length="217" mass="25154">MLGILQKLFTMFNKLTGQKFYGLIRGNQQRKYNAKLKDSMDISLLNSCIDSYNTTIRDEKLINKSLKKKKIRLSNFPSHISENIAKFAIANKYGIVPSWDTKKGDLVIEYDHDILQLEVKGSINLNDTLPTYGPTETWDHIYFVDGVHTQEKIYTVYEIKLSNASDTWRNIKVNKSQTFQDQCNEKRRPRLTFSSLQQQLGSHCNIIFQGHIDELSL</sequence>
<proteinExistence type="predicted"/>
<protein>
    <submittedName>
        <fullName evidence="1">Uncharacterized protein</fullName>
    </submittedName>
</protein>
<name>A0A6C0ILG0_9ZZZZ</name>